<organism evidence="2 3">
    <name type="scientific">Pocillopora damicornis</name>
    <name type="common">Cauliflower coral</name>
    <name type="synonym">Millepora damicornis</name>
    <dbReference type="NCBI Taxonomy" id="46731"/>
    <lineage>
        <taxon>Eukaryota</taxon>
        <taxon>Metazoa</taxon>
        <taxon>Cnidaria</taxon>
        <taxon>Anthozoa</taxon>
        <taxon>Hexacorallia</taxon>
        <taxon>Scleractinia</taxon>
        <taxon>Astrocoeniina</taxon>
        <taxon>Pocilloporidae</taxon>
        <taxon>Pocillopora</taxon>
    </lineage>
</organism>
<evidence type="ECO:0000313" key="2">
    <source>
        <dbReference type="EMBL" id="RMX39075.1"/>
    </source>
</evidence>
<proteinExistence type="predicted"/>
<protein>
    <submittedName>
        <fullName evidence="2">Uncharacterized protein</fullName>
    </submittedName>
</protein>
<dbReference type="AlphaFoldDB" id="A0A3M6TCG0"/>
<gene>
    <name evidence="2" type="ORF">pdam_00017539</name>
</gene>
<evidence type="ECO:0000256" key="1">
    <source>
        <dbReference type="SAM" id="MobiDB-lite"/>
    </source>
</evidence>
<sequence length="233" mass="27015">MSLNSIISPKFISVRDRLALLLAKYKEKMIKKNKVLASNHCLKSYKKEQAADLEREENSNTLTKKNENDKASAEESRLKAMERLGQTRKRNAHTSCYGVTKPKRRGSTTKAVQILKEKFKSRKEIRKEEIELKKKEQENKPHSIRCLKICRDRTSNNTRMYRSLVFQFDMPPTAGSSLNTCGSFSLDQEDLPHIDRYHGLRTNRSSKSKKVRLKRKLKAYHARKATLASSWLS</sequence>
<evidence type="ECO:0000313" key="3">
    <source>
        <dbReference type="Proteomes" id="UP000275408"/>
    </source>
</evidence>
<comment type="caution">
    <text evidence="2">The sequence shown here is derived from an EMBL/GenBank/DDBJ whole genome shotgun (WGS) entry which is preliminary data.</text>
</comment>
<feature type="region of interest" description="Disordered" evidence="1">
    <location>
        <begin position="48"/>
        <end position="77"/>
    </location>
</feature>
<dbReference type="EMBL" id="RCHS01003878">
    <property type="protein sequence ID" value="RMX39075.1"/>
    <property type="molecule type" value="Genomic_DNA"/>
</dbReference>
<accession>A0A3M6TCG0</accession>
<keyword evidence="3" id="KW-1185">Reference proteome</keyword>
<reference evidence="2 3" key="1">
    <citation type="journal article" date="2018" name="Sci. Rep.">
        <title>Comparative analysis of the Pocillopora damicornis genome highlights role of immune system in coral evolution.</title>
        <authorList>
            <person name="Cunning R."/>
            <person name="Bay R.A."/>
            <person name="Gillette P."/>
            <person name="Baker A.C."/>
            <person name="Traylor-Knowles N."/>
        </authorList>
    </citation>
    <scope>NUCLEOTIDE SEQUENCE [LARGE SCALE GENOMIC DNA]</scope>
    <source>
        <strain evidence="2">RSMAS</strain>
        <tissue evidence="2">Whole animal</tissue>
    </source>
</reference>
<dbReference type="Proteomes" id="UP000275408">
    <property type="component" value="Unassembled WGS sequence"/>
</dbReference>
<name>A0A3M6TCG0_POCDA</name>